<keyword evidence="1" id="KW-0732">Signal</keyword>
<reference evidence="2 3" key="1">
    <citation type="journal article" date="2012" name="J. Bacteriol.">
        <title>Genome Sequence of the Filamentous Bacterium Fibrisoma limi BUZ 3T.</title>
        <authorList>
            <person name="Filippini M."/>
            <person name="Qi W."/>
            <person name="Jaenicke S."/>
            <person name="Goesmann A."/>
            <person name="Smits T.H."/>
            <person name="Bagheri H.C."/>
        </authorList>
    </citation>
    <scope>NUCLEOTIDE SEQUENCE [LARGE SCALE GENOMIC DNA]</scope>
    <source>
        <strain evidence="3">BUZ 3T</strain>
    </source>
</reference>
<dbReference type="EMBL" id="CAIT01000006">
    <property type="protein sequence ID" value="CCH52984.1"/>
    <property type="molecule type" value="Genomic_DNA"/>
</dbReference>
<proteinExistence type="predicted"/>
<gene>
    <name evidence="2" type="ORF">BN8_02034</name>
</gene>
<dbReference type="OrthoDB" id="9819365at2"/>
<name>I2GGF9_9BACT</name>
<evidence type="ECO:0000256" key="1">
    <source>
        <dbReference type="SAM" id="SignalP"/>
    </source>
</evidence>
<sequence>MKAILPLLTLALLTTSLQAQGIIRVETTPAWHRSGPVWEVYLGSQLPLQNVAGLSVRIRPRWSVFGQVGFSSAWYTSLLLRQLEKRRPDQAQSYQYLRANLQSVSGLGFGGRWHPGNWRLSVWLQTLNYRVDGTASELVNNLAPDEAERINERVEDYRTRFPVVGDFYDETQLQPTASLSQLGLSFGRAFPVPRVNRLSLALDVGLLATVGVNSRVRSEGSGLIGRFIANQITPTVTERLRRRFDGLLVPTVSLTLSYRF</sequence>
<evidence type="ECO:0008006" key="4">
    <source>
        <dbReference type="Google" id="ProtNLM"/>
    </source>
</evidence>
<dbReference type="AlphaFoldDB" id="I2GGF9"/>
<feature type="signal peptide" evidence="1">
    <location>
        <begin position="1"/>
        <end position="19"/>
    </location>
</feature>
<protein>
    <recommendedName>
        <fullName evidence="4">Outer membrane protein beta-barrel domain-containing protein</fullName>
    </recommendedName>
</protein>
<comment type="caution">
    <text evidence="2">The sequence shown here is derived from an EMBL/GenBank/DDBJ whole genome shotgun (WGS) entry which is preliminary data.</text>
</comment>
<evidence type="ECO:0000313" key="2">
    <source>
        <dbReference type="EMBL" id="CCH52984.1"/>
    </source>
</evidence>
<dbReference type="RefSeq" id="WP_009281568.1">
    <property type="nucleotide sequence ID" value="NZ_CAIT01000006.1"/>
</dbReference>
<feature type="chain" id="PRO_5003659507" description="Outer membrane protein beta-barrel domain-containing protein" evidence="1">
    <location>
        <begin position="20"/>
        <end position="260"/>
    </location>
</feature>
<accession>I2GGF9</accession>
<keyword evidence="3" id="KW-1185">Reference proteome</keyword>
<dbReference type="Proteomes" id="UP000009309">
    <property type="component" value="Unassembled WGS sequence"/>
</dbReference>
<evidence type="ECO:0000313" key="3">
    <source>
        <dbReference type="Proteomes" id="UP000009309"/>
    </source>
</evidence>
<organism evidence="2 3">
    <name type="scientific">Fibrisoma limi BUZ 3</name>
    <dbReference type="NCBI Taxonomy" id="1185876"/>
    <lineage>
        <taxon>Bacteria</taxon>
        <taxon>Pseudomonadati</taxon>
        <taxon>Bacteroidota</taxon>
        <taxon>Cytophagia</taxon>
        <taxon>Cytophagales</taxon>
        <taxon>Spirosomataceae</taxon>
        <taxon>Fibrisoma</taxon>
    </lineage>
</organism>